<dbReference type="GO" id="GO:0051213">
    <property type="term" value="F:dioxygenase activity"/>
    <property type="evidence" value="ECO:0007669"/>
    <property type="project" value="UniProtKB-KW"/>
</dbReference>
<dbReference type="PANTHER" id="PTHR11959:SF1">
    <property type="entry name" value="4-HYDROXYPHENYLPYRUVATE DIOXYGENASE"/>
    <property type="match status" value="1"/>
</dbReference>
<feature type="domain" description="VOC" evidence="6">
    <location>
        <begin position="5"/>
        <end position="135"/>
    </location>
</feature>
<evidence type="ECO:0000256" key="2">
    <source>
        <dbReference type="ARBA" id="ARBA00005877"/>
    </source>
</evidence>
<dbReference type="PANTHER" id="PTHR11959">
    <property type="entry name" value="4-HYDROXYPHENYLPYRUVATE DIOXYGENASE"/>
    <property type="match status" value="1"/>
</dbReference>
<keyword evidence="7" id="KW-0560">Oxidoreductase</keyword>
<dbReference type="Proteomes" id="UP001500620">
    <property type="component" value="Unassembled WGS sequence"/>
</dbReference>
<keyword evidence="3" id="KW-0479">Metal-binding</keyword>
<dbReference type="Gene3D" id="3.10.180.10">
    <property type="entry name" value="2,3-Dihydroxybiphenyl 1,2-Dioxygenase, domain 1"/>
    <property type="match status" value="2"/>
</dbReference>
<dbReference type="InterPro" id="IPR041735">
    <property type="entry name" value="4OHPhenylPyrv_dOase_C"/>
</dbReference>
<keyword evidence="4" id="KW-0677">Repeat</keyword>
<dbReference type="CDD" id="cd08342">
    <property type="entry name" value="HPPD_N_like"/>
    <property type="match status" value="1"/>
</dbReference>
<dbReference type="NCBIfam" id="TIGR01263">
    <property type="entry name" value="4HPPD"/>
    <property type="match status" value="1"/>
</dbReference>
<dbReference type="InterPro" id="IPR005956">
    <property type="entry name" value="4OHPhenylPyrv_dOase"/>
</dbReference>
<dbReference type="InterPro" id="IPR041736">
    <property type="entry name" value="4OHPhenylPyrv_dOase_N"/>
</dbReference>
<comment type="similarity">
    <text evidence="2">Belongs to the 4HPPD family.</text>
</comment>
<sequence length="368" mass="39291">MQILDTDHIELYVGDARAAAEQLCASYGFHVYGHGGPETGLAGQRSVLLGQRDIRVLLTSGLSSGHRASRYAAQHGDGVAIVAFGCTDAEAAFAAAVAGGAEPIQAPRRIEHGGSAVVVAEVSGFGDVTHRLVQREAGGTGTAFLPGLLDESMAPDAPVEADLLHAIDHAAVCLPAGELDTTVAYYERAFGFEMIFQEYIEVGEQGMQSKVVQSPSGGVTFTLIQPDISRRAGQIDDFLAWHEGAGVQHIALRTHDIVAAVRALGARGVEFAQTPGSYYDMLAARLGEVDVPVADLRPLGILVDRDHWGQMYQIFAKSTHIRRTYFNELIDRHGARTFGTSNIPALYAAKERELAAVRDITLSEGTAL</sequence>
<keyword evidence="8" id="KW-1185">Reference proteome</keyword>
<protein>
    <submittedName>
        <fullName evidence="7">4-hydroxyphenylpyruvate dioxygenase</fullName>
    </submittedName>
</protein>
<dbReference type="Pfam" id="PF14696">
    <property type="entry name" value="Glyoxalase_5"/>
    <property type="match status" value="1"/>
</dbReference>
<proteinExistence type="inferred from homology"/>
<dbReference type="Pfam" id="PF00903">
    <property type="entry name" value="Glyoxalase"/>
    <property type="match status" value="1"/>
</dbReference>
<dbReference type="SUPFAM" id="SSF54593">
    <property type="entry name" value="Glyoxalase/Bleomycin resistance protein/Dihydroxybiphenyl dioxygenase"/>
    <property type="match status" value="1"/>
</dbReference>
<dbReference type="PROSITE" id="PS51819">
    <property type="entry name" value="VOC"/>
    <property type="match status" value="2"/>
</dbReference>
<evidence type="ECO:0000259" key="6">
    <source>
        <dbReference type="PROSITE" id="PS51819"/>
    </source>
</evidence>
<feature type="domain" description="VOC" evidence="6">
    <location>
        <begin position="166"/>
        <end position="317"/>
    </location>
</feature>
<dbReference type="InterPro" id="IPR029068">
    <property type="entry name" value="Glyas_Bleomycin-R_OHBP_Dase"/>
</dbReference>
<dbReference type="PIRSF" id="PIRSF009283">
    <property type="entry name" value="HPP_dOase"/>
    <property type="match status" value="1"/>
</dbReference>
<evidence type="ECO:0000313" key="8">
    <source>
        <dbReference type="Proteomes" id="UP001500620"/>
    </source>
</evidence>
<dbReference type="CDD" id="cd07250">
    <property type="entry name" value="HPPD_C_like"/>
    <property type="match status" value="1"/>
</dbReference>
<keyword evidence="7" id="KW-0223">Dioxygenase</keyword>
<evidence type="ECO:0000256" key="1">
    <source>
        <dbReference type="ARBA" id="ARBA00001962"/>
    </source>
</evidence>
<comment type="cofactor">
    <cofactor evidence="1">
        <name>Fe cation</name>
        <dbReference type="ChEBI" id="CHEBI:24875"/>
    </cofactor>
</comment>
<evidence type="ECO:0000256" key="4">
    <source>
        <dbReference type="ARBA" id="ARBA00022737"/>
    </source>
</evidence>
<evidence type="ECO:0000256" key="3">
    <source>
        <dbReference type="ARBA" id="ARBA00022723"/>
    </source>
</evidence>
<gene>
    <name evidence="7" type="primary">hppD_2</name>
    <name evidence="7" type="ORF">GCM10022255_046770</name>
</gene>
<name>A0ABP8DBG6_9ACTN</name>
<evidence type="ECO:0000313" key="7">
    <source>
        <dbReference type="EMBL" id="GAA4251992.1"/>
    </source>
</evidence>
<accession>A0ABP8DBG6</accession>
<reference evidence="8" key="1">
    <citation type="journal article" date="2019" name="Int. J. Syst. Evol. Microbiol.">
        <title>The Global Catalogue of Microorganisms (GCM) 10K type strain sequencing project: providing services to taxonomists for standard genome sequencing and annotation.</title>
        <authorList>
            <consortium name="The Broad Institute Genomics Platform"/>
            <consortium name="The Broad Institute Genome Sequencing Center for Infectious Disease"/>
            <person name="Wu L."/>
            <person name="Ma J."/>
        </authorList>
    </citation>
    <scope>NUCLEOTIDE SEQUENCE [LARGE SCALE GENOMIC DNA]</scope>
    <source>
        <strain evidence="8">JCM 17441</strain>
    </source>
</reference>
<dbReference type="EMBL" id="BAABAT010000012">
    <property type="protein sequence ID" value="GAA4251992.1"/>
    <property type="molecule type" value="Genomic_DNA"/>
</dbReference>
<organism evidence="7 8">
    <name type="scientific">Dactylosporangium darangshiense</name>
    <dbReference type="NCBI Taxonomy" id="579108"/>
    <lineage>
        <taxon>Bacteria</taxon>
        <taxon>Bacillati</taxon>
        <taxon>Actinomycetota</taxon>
        <taxon>Actinomycetes</taxon>
        <taxon>Micromonosporales</taxon>
        <taxon>Micromonosporaceae</taxon>
        <taxon>Dactylosporangium</taxon>
    </lineage>
</organism>
<comment type="caution">
    <text evidence="7">The sequence shown here is derived from an EMBL/GenBank/DDBJ whole genome shotgun (WGS) entry which is preliminary data.</text>
</comment>
<evidence type="ECO:0000256" key="5">
    <source>
        <dbReference type="ARBA" id="ARBA00023004"/>
    </source>
</evidence>
<dbReference type="InterPro" id="IPR037523">
    <property type="entry name" value="VOC_core"/>
</dbReference>
<keyword evidence="5" id="KW-0408">Iron</keyword>
<dbReference type="RefSeq" id="WP_345129256.1">
    <property type="nucleotide sequence ID" value="NZ_BAABAT010000012.1"/>
</dbReference>
<dbReference type="InterPro" id="IPR004360">
    <property type="entry name" value="Glyas_Fos-R_dOase_dom"/>
</dbReference>